<sequence length="126" mass="14514">EAIMMVKGSALAATPRFFGSSLERRMFFMKIFFKVPFRYQIQWLHEVFGRGAWRDGRNGLTWARLRIEVRRMRELKAKEMRLTGAIPQLPKAPAGDFNPRVLNSPLQKQLADKIHLSASKKTVPDG</sequence>
<evidence type="ECO:0000313" key="1">
    <source>
        <dbReference type="EMBL" id="GAH72771.1"/>
    </source>
</evidence>
<accession>X1HRI0</accession>
<feature type="non-terminal residue" evidence="1">
    <location>
        <position position="1"/>
    </location>
</feature>
<dbReference type="EMBL" id="BARU01031268">
    <property type="protein sequence ID" value="GAH72771.1"/>
    <property type="molecule type" value="Genomic_DNA"/>
</dbReference>
<name>X1HRI0_9ZZZZ</name>
<reference evidence="1" key="1">
    <citation type="journal article" date="2014" name="Front. Microbiol.">
        <title>High frequency of phylogenetically diverse reductive dehalogenase-homologous genes in deep subseafloor sedimentary metagenomes.</title>
        <authorList>
            <person name="Kawai M."/>
            <person name="Futagami T."/>
            <person name="Toyoda A."/>
            <person name="Takaki Y."/>
            <person name="Nishi S."/>
            <person name="Hori S."/>
            <person name="Arai W."/>
            <person name="Tsubouchi T."/>
            <person name="Morono Y."/>
            <person name="Uchiyama I."/>
            <person name="Ito T."/>
            <person name="Fujiyama A."/>
            <person name="Inagaki F."/>
            <person name="Takami H."/>
        </authorList>
    </citation>
    <scope>NUCLEOTIDE SEQUENCE</scope>
    <source>
        <strain evidence="1">Expedition CK06-06</strain>
    </source>
</reference>
<proteinExistence type="predicted"/>
<organism evidence="1">
    <name type="scientific">marine sediment metagenome</name>
    <dbReference type="NCBI Taxonomy" id="412755"/>
    <lineage>
        <taxon>unclassified sequences</taxon>
        <taxon>metagenomes</taxon>
        <taxon>ecological metagenomes</taxon>
    </lineage>
</organism>
<gene>
    <name evidence="1" type="ORF">S03H2_49484</name>
</gene>
<protein>
    <submittedName>
        <fullName evidence="1">Uncharacterized protein</fullName>
    </submittedName>
</protein>
<dbReference type="AlphaFoldDB" id="X1HRI0"/>
<comment type="caution">
    <text evidence="1">The sequence shown here is derived from an EMBL/GenBank/DDBJ whole genome shotgun (WGS) entry which is preliminary data.</text>
</comment>